<keyword evidence="1" id="KW-1133">Transmembrane helix</keyword>
<organism evidence="3 4">
    <name type="scientific">Quercus rubra</name>
    <name type="common">Northern red oak</name>
    <name type="synonym">Quercus borealis</name>
    <dbReference type="NCBI Taxonomy" id="3512"/>
    <lineage>
        <taxon>Eukaryota</taxon>
        <taxon>Viridiplantae</taxon>
        <taxon>Streptophyta</taxon>
        <taxon>Embryophyta</taxon>
        <taxon>Tracheophyta</taxon>
        <taxon>Spermatophyta</taxon>
        <taxon>Magnoliopsida</taxon>
        <taxon>eudicotyledons</taxon>
        <taxon>Gunneridae</taxon>
        <taxon>Pentapetalae</taxon>
        <taxon>rosids</taxon>
        <taxon>fabids</taxon>
        <taxon>Fagales</taxon>
        <taxon>Fagaceae</taxon>
        <taxon>Quercus</taxon>
    </lineage>
</organism>
<evidence type="ECO:0000256" key="1">
    <source>
        <dbReference type="SAM" id="Phobius"/>
    </source>
</evidence>
<feature type="transmembrane region" description="Helical" evidence="1">
    <location>
        <begin position="402"/>
        <end position="424"/>
    </location>
</feature>
<sequence length="539" mass="61630">FFHNERKPYVKFCEWPTRSEYLELYRAALEGNWDKAKRVVEEYPEAIRDSITETRDVLHIAFASKHTSFVKEVVRFLTDEDLERINVNGDTALCFAAKLGTVKIAKEMVKKNNRLPLIRSSEERSPLHIAAKLGSRDMTSYLCDVTPFEGLSPDERIEILMATITNDMYDIALKILEKDATLGTKKDKKTIAALRELAKKPFVIGGKSRLSLWERCFNFEFGNAEFLIILIRTYPDLIWTTNNFHRSLFHIAVINRQESVYKLIHEMGAIKEIILTYVDAYKQNILHLTGKLAPKTRLNLVPGAALQMQRELLWFKEVEKIVPPSYPKMRDNKNRTPWELFTKEHKKLRREGEKWMKDTVNFYIIVATLITGVVFAAAFTVPGGSNQDTGIPIFLKSIWFRVFFISDAIALVSSSSSILMFLSILTSRFTEMDFLVSLPTKLELGVSALFISIAGMLVAFSATCCLVFKSEMASLPIVIIALASVPIILFVRLHYQFWVDIIRSTYSSRFLFGPLNDPFELKKEGFELRREGGGVEGSK</sequence>
<dbReference type="PANTHER" id="PTHR24177">
    <property type="entry name" value="CASKIN"/>
    <property type="match status" value="1"/>
</dbReference>
<dbReference type="EMBL" id="JAXUIC010000011">
    <property type="protein sequence ID" value="KAK4564378.1"/>
    <property type="molecule type" value="Genomic_DNA"/>
</dbReference>
<dbReference type="InterPro" id="IPR036770">
    <property type="entry name" value="Ankyrin_rpt-contain_sf"/>
</dbReference>
<evidence type="ECO:0000259" key="2">
    <source>
        <dbReference type="Pfam" id="PF13962"/>
    </source>
</evidence>
<feature type="non-terminal residue" evidence="3">
    <location>
        <position position="539"/>
    </location>
</feature>
<evidence type="ECO:0000313" key="4">
    <source>
        <dbReference type="Proteomes" id="UP001324115"/>
    </source>
</evidence>
<dbReference type="InterPro" id="IPR002110">
    <property type="entry name" value="Ankyrin_rpt"/>
</dbReference>
<keyword evidence="1" id="KW-0472">Membrane</keyword>
<dbReference type="Proteomes" id="UP001324115">
    <property type="component" value="Unassembled WGS sequence"/>
</dbReference>
<dbReference type="SMART" id="SM00248">
    <property type="entry name" value="ANK"/>
    <property type="match status" value="4"/>
</dbReference>
<dbReference type="GO" id="GO:0016020">
    <property type="term" value="C:membrane"/>
    <property type="evidence" value="ECO:0007669"/>
    <property type="project" value="TreeGrafter"/>
</dbReference>
<feature type="non-terminal residue" evidence="3">
    <location>
        <position position="1"/>
    </location>
</feature>
<reference evidence="3 4" key="1">
    <citation type="journal article" date="2023" name="G3 (Bethesda)">
        <title>A haplotype-resolved chromosome-scale genome for Quercus rubra L. provides insights into the genetics of adaptive traits for red oak species.</title>
        <authorList>
            <person name="Kapoor B."/>
            <person name="Jenkins J."/>
            <person name="Schmutz J."/>
            <person name="Zhebentyayeva T."/>
            <person name="Kuelheim C."/>
            <person name="Coggeshall M."/>
            <person name="Heim C."/>
            <person name="Lasky J.R."/>
            <person name="Leites L."/>
            <person name="Islam-Faridi N."/>
            <person name="Romero-Severson J."/>
            <person name="DeLeo V.L."/>
            <person name="Lucas S.M."/>
            <person name="Lazic D."/>
            <person name="Gailing O."/>
            <person name="Carlson J."/>
            <person name="Staton M."/>
        </authorList>
    </citation>
    <scope>NUCLEOTIDE SEQUENCE [LARGE SCALE GENOMIC DNA]</scope>
    <source>
        <strain evidence="3">Pseudo-F2</strain>
    </source>
</reference>
<accession>A0AAN7I8W0</accession>
<evidence type="ECO:0000313" key="3">
    <source>
        <dbReference type="EMBL" id="KAK4564378.1"/>
    </source>
</evidence>
<dbReference type="InterPro" id="IPR026961">
    <property type="entry name" value="PGG_dom"/>
</dbReference>
<proteinExistence type="predicted"/>
<dbReference type="Gene3D" id="1.25.40.20">
    <property type="entry name" value="Ankyrin repeat-containing domain"/>
    <property type="match status" value="1"/>
</dbReference>
<comment type="caution">
    <text evidence="3">The sequence shown here is derived from an EMBL/GenBank/DDBJ whole genome shotgun (WGS) entry which is preliminary data.</text>
</comment>
<name>A0AAN7I8W0_QUERU</name>
<feature type="transmembrane region" description="Helical" evidence="1">
    <location>
        <begin position="444"/>
        <end position="468"/>
    </location>
</feature>
<gene>
    <name evidence="3" type="ORF">RGQ29_006448</name>
</gene>
<feature type="domain" description="PGG" evidence="2">
    <location>
        <begin position="353"/>
        <end position="467"/>
    </location>
</feature>
<feature type="transmembrane region" description="Helical" evidence="1">
    <location>
        <begin position="475"/>
        <end position="495"/>
    </location>
</feature>
<dbReference type="PANTHER" id="PTHR24177:SF292">
    <property type="entry name" value="ANKYRIN REPEAT FAMILY PROTEIN-RELATED"/>
    <property type="match status" value="1"/>
</dbReference>
<dbReference type="AlphaFoldDB" id="A0AAN7I8W0"/>
<keyword evidence="1" id="KW-0812">Transmembrane</keyword>
<dbReference type="SUPFAM" id="SSF48403">
    <property type="entry name" value="Ankyrin repeat"/>
    <property type="match status" value="1"/>
</dbReference>
<keyword evidence="4" id="KW-1185">Reference proteome</keyword>
<dbReference type="Pfam" id="PF13962">
    <property type="entry name" value="PGG"/>
    <property type="match status" value="1"/>
</dbReference>
<feature type="transmembrane region" description="Helical" evidence="1">
    <location>
        <begin position="360"/>
        <end position="381"/>
    </location>
</feature>
<protein>
    <recommendedName>
        <fullName evidence="2">PGG domain-containing protein</fullName>
    </recommendedName>
</protein>